<accession>A0A0X8X4E3</accession>
<sequence>MVKPKTYRILGVVFFGLFNIYNLYAFLYVPYKSDQDILKVSYGIKSNPLRKKLNIPVIEGDMSPIYRYHQFYASNRWESGNEYPVNGVIAHPYKFVDADRKTLRLKEEGDSYRRRINDTIFQQINIDSEIIGDTISKRHGLLFYMHKSNLLLDTFVLVKPYNKELKLDERGVDSVAKKWHLDYLVKEK</sequence>
<dbReference type="KEGG" id="mgot:MgSA37_03689"/>
<proteinExistence type="predicted"/>
<dbReference type="Proteomes" id="UP000218263">
    <property type="component" value="Chromosome"/>
</dbReference>
<gene>
    <name evidence="1" type="ORF">MgSA37_03689</name>
</gene>
<dbReference type="RefSeq" id="WP_096353853.1">
    <property type="nucleotide sequence ID" value="NZ_AP017313.1"/>
</dbReference>
<organism evidence="1 2">
    <name type="scientific">Mucilaginibacter gotjawali</name>
    <dbReference type="NCBI Taxonomy" id="1550579"/>
    <lineage>
        <taxon>Bacteria</taxon>
        <taxon>Pseudomonadati</taxon>
        <taxon>Bacteroidota</taxon>
        <taxon>Sphingobacteriia</taxon>
        <taxon>Sphingobacteriales</taxon>
        <taxon>Sphingobacteriaceae</taxon>
        <taxon>Mucilaginibacter</taxon>
    </lineage>
</organism>
<dbReference type="EMBL" id="AP017313">
    <property type="protein sequence ID" value="BAU55500.1"/>
    <property type="molecule type" value="Genomic_DNA"/>
</dbReference>
<protein>
    <submittedName>
        <fullName evidence="1">Uncharacterized protein</fullName>
    </submittedName>
</protein>
<evidence type="ECO:0000313" key="2">
    <source>
        <dbReference type="Proteomes" id="UP000218263"/>
    </source>
</evidence>
<dbReference type="AlphaFoldDB" id="A0A0X8X4E3"/>
<evidence type="ECO:0000313" key="1">
    <source>
        <dbReference type="EMBL" id="BAU55500.1"/>
    </source>
</evidence>
<dbReference type="OrthoDB" id="9769930at2"/>
<reference evidence="1 2" key="1">
    <citation type="submission" date="2015-12" db="EMBL/GenBank/DDBJ databases">
        <title>Genome sequence of Mucilaginibacter gotjawali.</title>
        <authorList>
            <person name="Lee J.S."/>
            <person name="Lee K.C."/>
            <person name="Kim K.K."/>
            <person name="Lee B.W."/>
        </authorList>
    </citation>
    <scope>NUCLEOTIDE SEQUENCE [LARGE SCALE GENOMIC DNA]</scope>
    <source>
        <strain evidence="1 2">SA3-7</strain>
    </source>
</reference>
<name>A0A0X8X4E3_9SPHI</name>
<keyword evidence="2" id="KW-1185">Reference proteome</keyword>